<dbReference type="EMBL" id="CABVLU010000005">
    <property type="protein sequence ID" value="VVT58804.1"/>
    <property type="molecule type" value="Genomic_DNA"/>
</dbReference>
<dbReference type="GeneID" id="43585203"/>
<dbReference type="Proteomes" id="UP000398389">
    <property type="component" value="Unassembled WGS sequence"/>
</dbReference>
<proteinExistence type="predicted"/>
<reference evidence="1 2" key="1">
    <citation type="submission" date="2019-09" db="EMBL/GenBank/DDBJ databases">
        <authorList>
            <person name="Brejova B."/>
        </authorList>
    </citation>
    <scope>NUCLEOTIDE SEQUENCE [LARGE SCALE GENOMIC DNA]</scope>
</reference>
<dbReference type="RefSeq" id="XP_031856994.1">
    <property type="nucleotide sequence ID" value="XM_032001103.1"/>
</dbReference>
<dbReference type="Pfam" id="PF07954">
    <property type="entry name" value="DUF1689"/>
    <property type="match status" value="1"/>
</dbReference>
<protein>
    <submittedName>
        <fullName evidence="1">Uncharacterized protein</fullName>
    </submittedName>
</protein>
<evidence type="ECO:0000313" key="2">
    <source>
        <dbReference type="Proteomes" id="UP000398389"/>
    </source>
</evidence>
<organism evidence="1 2">
    <name type="scientific">Magnusiomyces paraingens</name>
    <dbReference type="NCBI Taxonomy" id="2606893"/>
    <lineage>
        <taxon>Eukaryota</taxon>
        <taxon>Fungi</taxon>
        <taxon>Dikarya</taxon>
        <taxon>Ascomycota</taxon>
        <taxon>Saccharomycotina</taxon>
        <taxon>Dipodascomycetes</taxon>
        <taxon>Dipodascales</taxon>
        <taxon>Dipodascaceae</taxon>
        <taxon>Magnusiomyces</taxon>
    </lineage>
</organism>
<gene>
    <name evidence="1" type="ORF">SAPINGB_P006392</name>
</gene>
<dbReference type="AlphaFoldDB" id="A0A5E8C4Q4"/>
<evidence type="ECO:0000313" key="1">
    <source>
        <dbReference type="EMBL" id="VVT58804.1"/>
    </source>
</evidence>
<keyword evidence="2" id="KW-1185">Reference proteome</keyword>
<name>A0A5E8C4Q4_9ASCO</name>
<sequence length="202" mass="23128">MSSNTSLTSSNDNDPVTKDLCQHKRANVINAREFYAADQTLTIEDREKLAKVFTTQRNSELASKVFIAYMVFLMPRHVSKLLKKPLRPLSAVPAVLACSALMFGSDRFWRQIYNWNYTLNHTPEYQTNTAYGKVIELLKGYPAAIGREYFTETSVNESARFADPNSIDWKKSPEFPLILGTSDWTSIRTYIDFIPSPKRENN</sequence>
<accession>A0A5E8C4Q4</accession>
<dbReference type="InterPro" id="IPR012470">
    <property type="entry name" value="Pup1-like"/>
</dbReference>